<evidence type="ECO:0000313" key="1">
    <source>
        <dbReference type="EMBL" id="TNN34729.1"/>
    </source>
</evidence>
<sequence>MKDDVPADATFHSEEIMLRAIKLGNIIKIIRGCQQAKEEAMNIIEASSDGALSSKQCRLRCPTHVSLSVEQRCTPLSFREDLFHSGDLLQKQSFDLPACSSPPTFCCVPSTKAPQAVREGHGQGLTKLTLSVDEPSHADNVEPR</sequence>
<protein>
    <submittedName>
        <fullName evidence="1">Uncharacterized protein</fullName>
    </submittedName>
</protein>
<name>A0A4Z2F0R3_9TELE</name>
<comment type="caution">
    <text evidence="1">The sequence shown here is derived from an EMBL/GenBank/DDBJ whole genome shotgun (WGS) entry which is preliminary data.</text>
</comment>
<accession>A0A4Z2F0R3</accession>
<gene>
    <name evidence="1" type="ORF">EYF80_055106</name>
</gene>
<dbReference type="AlphaFoldDB" id="A0A4Z2F0R3"/>
<keyword evidence="2" id="KW-1185">Reference proteome</keyword>
<evidence type="ECO:0000313" key="2">
    <source>
        <dbReference type="Proteomes" id="UP000314294"/>
    </source>
</evidence>
<organism evidence="1 2">
    <name type="scientific">Liparis tanakae</name>
    <name type="common">Tanaka's snailfish</name>
    <dbReference type="NCBI Taxonomy" id="230148"/>
    <lineage>
        <taxon>Eukaryota</taxon>
        <taxon>Metazoa</taxon>
        <taxon>Chordata</taxon>
        <taxon>Craniata</taxon>
        <taxon>Vertebrata</taxon>
        <taxon>Euteleostomi</taxon>
        <taxon>Actinopterygii</taxon>
        <taxon>Neopterygii</taxon>
        <taxon>Teleostei</taxon>
        <taxon>Neoteleostei</taxon>
        <taxon>Acanthomorphata</taxon>
        <taxon>Eupercaria</taxon>
        <taxon>Perciformes</taxon>
        <taxon>Cottioidei</taxon>
        <taxon>Cottales</taxon>
        <taxon>Liparidae</taxon>
        <taxon>Liparis</taxon>
    </lineage>
</organism>
<dbReference type="EMBL" id="SRLO01001901">
    <property type="protein sequence ID" value="TNN34729.1"/>
    <property type="molecule type" value="Genomic_DNA"/>
</dbReference>
<proteinExistence type="predicted"/>
<dbReference type="Proteomes" id="UP000314294">
    <property type="component" value="Unassembled WGS sequence"/>
</dbReference>
<reference evidence="1 2" key="1">
    <citation type="submission" date="2019-03" db="EMBL/GenBank/DDBJ databases">
        <title>First draft genome of Liparis tanakae, snailfish: a comprehensive survey of snailfish specific genes.</title>
        <authorList>
            <person name="Kim W."/>
            <person name="Song I."/>
            <person name="Jeong J.-H."/>
            <person name="Kim D."/>
            <person name="Kim S."/>
            <person name="Ryu S."/>
            <person name="Song J.Y."/>
            <person name="Lee S.K."/>
        </authorList>
    </citation>
    <scope>NUCLEOTIDE SEQUENCE [LARGE SCALE GENOMIC DNA]</scope>
    <source>
        <tissue evidence="1">Muscle</tissue>
    </source>
</reference>